<evidence type="ECO:0000313" key="2">
    <source>
        <dbReference type="EMBL" id="PAV66620.1"/>
    </source>
</evidence>
<reference evidence="2 3" key="1">
    <citation type="journal article" date="2017" name="Curr. Biol.">
        <title>Genome architecture and evolution of a unichromosomal asexual nematode.</title>
        <authorList>
            <person name="Fradin H."/>
            <person name="Zegar C."/>
            <person name="Gutwein M."/>
            <person name="Lucas J."/>
            <person name="Kovtun M."/>
            <person name="Corcoran D."/>
            <person name="Baugh L.R."/>
            <person name="Kiontke K."/>
            <person name="Gunsalus K."/>
            <person name="Fitch D.H."/>
            <person name="Piano F."/>
        </authorList>
    </citation>
    <scope>NUCLEOTIDE SEQUENCE [LARGE SCALE GENOMIC DNA]</scope>
    <source>
        <strain evidence="2">PF1309</strain>
    </source>
</reference>
<accession>A0A2A2JYC5</accession>
<protein>
    <submittedName>
        <fullName evidence="2">Uncharacterized protein</fullName>
    </submittedName>
</protein>
<comment type="caution">
    <text evidence="2">The sequence shown here is derived from an EMBL/GenBank/DDBJ whole genome shotgun (WGS) entry which is preliminary data.</text>
</comment>
<evidence type="ECO:0000313" key="3">
    <source>
        <dbReference type="Proteomes" id="UP000218231"/>
    </source>
</evidence>
<evidence type="ECO:0000256" key="1">
    <source>
        <dbReference type="SAM" id="Phobius"/>
    </source>
</evidence>
<keyword evidence="3" id="KW-1185">Reference proteome</keyword>
<proteinExistence type="predicted"/>
<name>A0A2A2JYC5_9BILA</name>
<keyword evidence="1" id="KW-0812">Transmembrane</keyword>
<dbReference type="AlphaFoldDB" id="A0A2A2JYC5"/>
<keyword evidence="1" id="KW-1133">Transmembrane helix</keyword>
<organism evidence="2 3">
    <name type="scientific">Diploscapter pachys</name>
    <dbReference type="NCBI Taxonomy" id="2018661"/>
    <lineage>
        <taxon>Eukaryota</taxon>
        <taxon>Metazoa</taxon>
        <taxon>Ecdysozoa</taxon>
        <taxon>Nematoda</taxon>
        <taxon>Chromadorea</taxon>
        <taxon>Rhabditida</taxon>
        <taxon>Rhabditina</taxon>
        <taxon>Rhabditomorpha</taxon>
        <taxon>Rhabditoidea</taxon>
        <taxon>Rhabditidae</taxon>
        <taxon>Diploscapter</taxon>
    </lineage>
</organism>
<dbReference type="EMBL" id="LIAE01010073">
    <property type="protein sequence ID" value="PAV66620.1"/>
    <property type="molecule type" value="Genomic_DNA"/>
</dbReference>
<keyword evidence="1" id="KW-0472">Membrane</keyword>
<dbReference type="Proteomes" id="UP000218231">
    <property type="component" value="Unassembled WGS sequence"/>
</dbReference>
<sequence>MAATGCVPPDIGFELPKKTAQIRGFSHLARWLQSPWHAATNGSPAAAKGKQTMSIRFDIAQRAAVSVIAALAFAGLAISAAVPVLPIA</sequence>
<gene>
    <name evidence="2" type="ORF">WR25_23375</name>
</gene>
<feature type="transmembrane region" description="Helical" evidence="1">
    <location>
        <begin position="63"/>
        <end position="85"/>
    </location>
</feature>